<sequence length="223" mass="24776">MSHPKAILALSKISIKPGTTKRDSLTITRRLLRYFCAYRKAIHDERRALRRKAAKLRQFEPFTKLSADTLEQQAESYGAEQLATIRPVLRSVGESLLHDRDGYMAALGFDGVCDVLNVNTMEREQARLDGMNDLAGLVFVHNLEDSASHRGEDFKRGPLFEACFAAMGHFIRTAPEGTLPDPFGPDGPLYGAPVRMVQPDGTVTIKRPDLTVHDASGSRVVKR</sequence>
<gene>
    <name evidence="1" type="ORF">Achr_9890</name>
</gene>
<keyword evidence="2" id="KW-1185">Reference proteome</keyword>
<reference evidence="1 2" key="1">
    <citation type="journal article" date="2015" name="PLoS ONE">
        <title>Azotobacter Genomes: The Genome of Azotobacter chroococcum NCIMB 8003 (ATCC 4412).</title>
        <authorList>
            <person name="Robson R.L."/>
            <person name="Jones R."/>
            <person name="Robson R.M."/>
            <person name="Schwartz A."/>
            <person name="Richardson T.H."/>
        </authorList>
    </citation>
    <scope>NUCLEOTIDE SEQUENCE [LARGE SCALE GENOMIC DNA]</scope>
    <source>
        <strain evidence="1 2">NCIMB 8003</strain>
    </source>
</reference>
<dbReference type="AlphaFoldDB" id="A0A0C4WKA0"/>
<organism evidence="1 2">
    <name type="scientific">Azotobacter chroococcum NCIMB 8003</name>
    <dbReference type="NCBI Taxonomy" id="1328314"/>
    <lineage>
        <taxon>Bacteria</taxon>
        <taxon>Pseudomonadati</taxon>
        <taxon>Pseudomonadota</taxon>
        <taxon>Gammaproteobacteria</taxon>
        <taxon>Pseudomonadales</taxon>
        <taxon>Pseudomonadaceae</taxon>
        <taxon>Azotobacter</taxon>
    </lineage>
</organism>
<evidence type="ECO:0000313" key="2">
    <source>
        <dbReference type="Proteomes" id="UP000068210"/>
    </source>
</evidence>
<protein>
    <submittedName>
        <fullName evidence="1">Uncharacterized protein</fullName>
    </submittedName>
</protein>
<dbReference type="EMBL" id="CP010415">
    <property type="protein sequence ID" value="AJE20471.1"/>
    <property type="molecule type" value="Genomic_DNA"/>
</dbReference>
<proteinExistence type="predicted"/>
<dbReference type="KEGG" id="acx:Achr_9890"/>
<dbReference type="HOGENOM" id="CLU_114951_0_0_6"/>
<name>A0A0C4WKA0_9GAMM</name>
<evidence type="ECO:0000313" key="1">
    <source>
        <dbReference type="EMBL" id="AJE20471.1"/>
    </source>
</evidence>
<dbReference type="RefSeq" id="WP_227028820.1">
    <property type="nucleotide sequence ID" value="NZ_CP010415.1"/>
</dbReference>
<dbReference type="Proteomes" id="UP000068210">
    <property type="component" value="Chromosome"/>
</dbReference>
<accession>A0A0C4WKA0</accession>